<dbReference type="RefSeq" id="WP_101073508.1">
    <property type="nucleotide sequence ID" value="NZ_PISP01000003.1"/>
</dbReference>
<reference evidence="2 3" key="1">
    <citation type="submission" date="2017-11" db="EMBL/GenBank/DDBJ databases">
        <title>Rhodohalobacter 15182 sp. nov., isolated from a salt lake.</title>
        <authorList>
            <person name="Han S."/>
        </authorList>
    </citation>
    <scope>NUCLEOTIDE SEQUENCE [LARGE SCALE GENOMIC DNA]</scope>
    <source>
        <strain evidence="2 3">15182</strain>
    </source>
</reference>
<dbReference type="Pfam" id="PF00016">
    <property type="entry name" value="RuBisCO_large"/>
    <property type="match status" value="1"/>
</dbReference>
<dbReference type="SFLD" id="SFLDG00301">
    <property type="entry name" value="RuBisCO-like_proteins"/>
    <property type="match status" value="1"/>
</dbReference>
<evidence type="ECO:0000313" key="2">
    <source>
        <dbReference type="EMBL" id="PKD43033.1"/>
    </source>
</evidence>
<dbReference type="GO" id="GO:0015977">
    <property type="term" value="P:carbon fixation"/>
    <property type="evidence" value="ECO:0007669"/>
    <property type="project" value="InterPro"/>
</dbReference>
<evidence type="ECO:0000259" key="1">
    <source>
        <dbReference type="Pfam" id="PF00016"/>
    </source>
</evidence>
<dbReference type="EMBL" id="PISP01000003">
    <property type="protein sequence ID" value="PKD43033.1"/>
    <property type="molecule type" value="Genomic_DNA"/>
</dbReference>
<evidence type="ECO:0000313" key="3">
    <source>
        <dbReference type="Proteomes" id="UP000233398"/>
    </source>
</evidence>
<dbReference type="InterPro" id="IPR036376">
    <property type="entry name" value="RuBisCO_lsu_C_sf"/>
</dbReference>
<dbReference type="GO" id="GO:0016984">
    <property type="term" value="F:ribulose-bisphosphate carboxylase activity"/>
    <property type="evidence" value="ECO:0007669"/>
    <property type="project" value="InterPro"/>
</dbReference>
<dbReference type="InterPro" id="IPR000685">
    <property type="entry name" value="RuBisCO_lsu_C"/>
</dbReference>
<keyword evidence="3" id="KW-1185">Reference proteome</keyword>
<dbReference type="GO" id="GO:0000287">
    <property type="term" value="F:magnesium ion binding"/>
    <property type="evidence" value="ECO:0007669"/>
    <property type="project" value="InterPro"/>
</dbReference>
<sequence length="377" mass="41596">MSGQNTFWVQYQIEASDPDDAQFKATQISIEQSVEMPPDVVPASSIHNIAEVQNLEQVDDHYWQVDDHYWNVTIHFNTHLVDGDPTQFINVLFGNISLQPWCKLIDADSNYISGLLNGPYFGIKGIRQLVKVQKRALSCAVIKPIGSSAVELAEMAFQFTQGGIDIIKDDHGLTNQKSAPFEDRVKKCLEAIRKGEQISGKKTLYFPNITTAPTQIIAQYKKAVRLGVDGVLAAPQLVGLETIHELSKLGDVPIMAHPTFSGSYLVNQSGIDPVFYFGKLIRAFGADAIIYPNADGRFSFSTETCKAINRSCQTPIKSIKPAFSAPGGGVKLNTIPGLVEQYGDDIIFLIGGSLYKHPEGLRIATQKFQQALRIHEE</sequence>
<feature type="domain" description="Ribulose bisphosphate carboxylase large subunit C-terminal" evidence="1">
    <location>
        <begin position="122"/>
        <end position="372"/>
    </location>
</feature>
<dbReference type="SUPFAM" id="SSF51649">
    <property type="entry name" value="RuBisCo, C-terminal domain"/>
    <property type="match status" value="1"/>
</dbReference>
<dbReference type="Gene3D" id="3.30.70.150">
    <property type="entry name" value="RuBisCO large subunit, N-terminal domain"/>
    <property type="match status" value="1"/>
</dbReference>
<name>A0A2N0VFR7_9BACT</name>
<comment type="caution">
    <text evidence="2">The sequence shown here is derived from an EMBL/GenBank/DDBJ whole genome shotgun (WGS) entry which is preliminary data.</text>
</comment>
<dbReference type="SFLD" id="SFLDS00014">
    <property type="entry name" value="RuBisCO"/>
    <property type="match status" value="1"/>
</dbReference>
<dbReference type="Gene3D" id="3.20.20.110">
    <property type="entry name" value="Ribulose bisphosphate carboxylase, large subunit, C-terminal domain"/>
    <property type="match status" value="1"/>
</dbReference>
<gene>
    <name evidence="2" type="ORF">CWD77_10370</name>
</gene>
<dbReference type="InterPro" id="IPR033966">
    <property type="entry name" value="RuBisCO"/>
</dbReference>
<proteinExistence type="predicted"/>
<dbReference type="PANTHER" id="PTHR42704">
    <property type="entry name" value="RIBULOSE BISPHOSPHATE CARBOXYLASE"/>
    <property type="match status" value="1"/>
</dbReference>
<dbReference type="Proteomes" id="UP000233398">
    <property type="component" value="Unassembled WGS sequence"/>
</dbReference>
<dbReference type="OrthoDB" id="9770811at2"/>
<dbReference type="PANTHER" id="PTHR42704:SF17">
    <property type="entry name" value="RIBULOSE BISPHOSPHATE CARBOXYLASE LARGE CHAIN"/>
    <property type="match status" value="1"/>
</dbReference>
<dbReference type="InterPro" id="IPR036422">
    <property type="entry name" value="RuBisCO_lsu_N_sf"/>
</dbReference>
<dbReference type="AlphaFoldDB" id="A0A2N0VFR7"/>
<protein>
    <submittedName>
        <fullName evidence="2">Ribulose 1,5-bisphosphate carboxylase large subunit</fullName>
    </submittedName>
</protein>
<dbReference type="SUPFAM" id="SSF54966">
    <property type="entry name" value="RuBisCO, large subunit, small (N-terminal) domain"/>
    <property type="match status" value="1"/>
</dbReference>
<organism evidence="2 3">
    <name type="scientific">Rhodohalobacter barkolensis</name>
    <dbReference type="NCBI Taxonomy" id="2053187"/>
    <lineage>
        <taxon>Bacteria</taxon>
        <taxon>Pseudomonadati</taxon>
        <taxon>Balneolota</taxon>
        <taxon>Balneolia</taxon>
        <taxon>Balneolales</taxon>
        <taxon>Balneolaceae</taxon>
        <taxon>Rhodohalobacter</taxon>
    </lineage>
</organism>
<accession>A0A2N0VFR7</accession>